<dbReference type="Proteomes" id="UP001157353">
    <property type="component" value="Unassembled WGS sequence"/>
</dbReference>
<dbReference type="RefSeq" id="WP_284202142.1">
    <property type="nucleotide sequence ID" value="NZ_BSPQ01000001.1"/>
</dbReference>
<comment type="caution">
    <text evidence="1">The sequence shown here is derived from an EMBL/GenBank/DDBJ whole genome shotgun (WGS) entry which is preliminary data.</text>
</comment>
<dbReference type="SUPFAM" id="SSF56349">
    <property type="entry name" value="DNA breaking-rejoining enzymes"/>
    <property type="match status" value="1"/>
</dbReference>
<dbReference type="EMBL" id="BSPQ01000001">
    <property type="protein sequence ID" value="GLS89020.1"/>
    <property type="molecule type" value="Genomic_DNA"/>
</dbReference>
<evidence type="ECO:0000313" key="1">
    <source>
        <dbReference type="EMBL" id="GLS89020.1"/>
    </source>
</evidence>
<sequence>MGKLTAIQARNRGKNAGGVMPNTHQTAASLAVAFKKFTKSSMLSNDDSHRALLLFLYLWLTDQLDNITSLKDIPDLLRASTADKCEAHCLRNFKDGNISWTEYAQPYHTQQGTLYLWQPLPTALQVLFQPLVSSLSYQTPMLNQQEKKHFYDELQKCRNTPLLLRRCHRNKRDVFYRYFSYCIQVDAGLSSLAKMVLLGPERLHHRNATAYQVEETDRLRKKIFLAQNRYLERIIIAIKQLDLSEHFTARLLGQPKNLSEPTINIANYLKKNGIITVYQLKTQNGSKQYEAIPSIQIGSQRSLAEHDVVVFFNALHDKVEAHNLAKNMTLEQHRLYYNWRTIQLAFLFITLTGVRPTHAITIERRRCFAGEKVCVFDKGQWRPVILCSYLKTQITEYVKLQKMLTMQFPHHQPNQAMWHLIDEQGEQQLLTARILRTKMHSLWPGVVPYQLRHFFAQCALTSLPPHHLATQQIDRLMGHSNLGEHLGSDNQFPLSLMPLHHYLEHLVKRLGLLTLRRQGVVVDE</sequence>
<gene>
    <name evidence="1" type="ORF">GCM10007916_00870</name>
</gene>
<name>A0ABQ6DVB1_9GAMM</name>
<dbReference type="InterPro" id="IPR011010">
    <property type="entry name" value="DNA_brk_join_enz"/>
</dbReference>
<evidence type="ECO:0000313" key="2">
    <source>
        <dbReference type="Proteomes" id="UP001157353"/>
    </source>
</evidence>
<reference evidence="2" key="1">
    <citation type="journal article" date="2019" name="Int. J. Syst. Evol. Microbiol.">
        <title>The Global Catalogue of Microorganisms (GCM) 10K type strain sequencing project: providing services to taxonomists for standard genome sequencing and annotation.</title>
        <authorList>
            <consortium name="The Broad Institute Genomics Platform"/>
            <consortium name="The Broad Institute Genome Sequencing Center for Infectious Disease"/>
            <person name="Wu L."/>
            <person name="Ma J."/>
        </authorList>
    </citation>
    <scope>NUCLEOTIDE SEQUENCE [LARGE SCALE GENOMIC DNA]</scope>
    <source>
        <strain evidence="2">NBRC 103166</strain>
    </source>
</reference>
<keyword evidence="2" id="KW-1185">Reference proteome</keyword>
<evidence type="ECO:0008006" key="3">
    <source>
        <dbReference type="Google" id="ProtNLM"/>
    </source>
</evidence>
<accession>A0ABQ6DVB1</accession>
<proteinExistence type="predicted"/>
<organism evidence="1 2">
    <name type="scientific">Psychromonas marina</name>
    <dbReference type="NCBI Taxonomy" id="88364"/>
    <lineage>
        <taxon>Bacteria</taxon>
        <taxon>Pseudomonadati</taxon>
        <taxon>Pseudomonadota</taxon>
        <taxon>Gammaproteobacteria</taxon>
        <taxon>Alteromonadales</taxon>
        <taxon>Psychromonadaceae</taxon>
        <taxon>Psychromonas</taxon>
    </lineage>
</organism>
<protein>
    <recommendedName>
        <fullName evidence="3">Site-specific integrase</fullName>
    </recommendedName>
</protein>